<dbReference type="GO" id="GO:0005524">
    <property type="term" value="F:ATP binding"/>
    <property type="evidence" value="ECO:0007669"/>
    <property type="project" value="UniProtKB-KW"/>
</dbReference>
<dbReference type="Proteomes" id="UP000002985">
    <property type="component" value="Unassembled WGS sequence"/>
</dbReference>
<dbReference type="STRING" id="247490.KSU1_D0880"/>
<comment type="similarity">
    <text evidence="1">Belongs to the GSP E family.</text>
</comment>
<evidence type="ECO:0000256" key="2">
    <source>
        <dbReference type="ARBA" id="ARBA00022741"/>
    </source>
</evidence>
<dbReference type="InterPro" id="IPR001482">
    <property type="entry name" value="T2SS/T4SS_dom"/>
</dbReference>
<dbReference type="SMART" id="SM00382">
    <property type="entry name" value="AAA"/>
    <property type="match status" value="1"/>
</dbReference>
<organism evidence="5 6">
    <name type="scientific">Candidatus Jettenia caeni</name>
    <dbReference type="NCBI Taxonomy" id="247490"/>
    <lineage>
        <taxon>Bacteria</taxon>
        <taxon>Pseudomonadati</taxon>
        <taxon>Planctomycetota</taxon>
        <taxon>Candidatus Brocadiia</taxon>
        <taxon>Candidatus Brocadiales</taxon>
        <taxon>Candidatus Brocadiaceae</taxon>
        <taxon>Candidatus Jettenia</taxon>
    </lineage>
</organism>
<proteinExistence type="inferred from homology"/>
<dbReference type="eggNOG" id="COG2804">
    <property type="taxonomic scope" value="Bacteria"/>
</dbReference>
<dbReference type="InterPro" id="IPR007831">
    <property type="entry name" value="T2SS_GspE_N"/>
</dbReference>
<dbReference type="Pfam" id="PF05157">
    <property type="entry name" value="MshEN"/>
    <property type="match status" value="1"/>
</dbReference>
<name>I3IR44_9BACT</name>
<evidence type="ECO:0000313" key="6">
    <source>
        <dbReference type="Proteomes" id="UP000002985"/>
    </source>
</evidence>
<accession>I3IR44</accession>
<keyword evidence="2" id="KW-0547">Nucleotide-binding</keyword>
<reference evidence="5 6" key="1">
    <citation type="journal article" date="2012" name="FEBS Lett.">
        <title>Anammox organism KSU-1 expresses a NirK-type copper-containing nitrite reductase instead of a NirS-type with cytochrome cd1.</title>
        <authorList>
            <person name="Hira D."/>
            <person name="Toh H."/>
            <person name="Migita C.T."/>
            <person name="Okubo H."/>
            <person name="Nishiyama T."/>
            <person name="Hattori M."/>
            <person name="Furukawa K."/>
            <person name="Fujii T."/>
        </authorList>
    </citation>
    <scope>NUCLEOTIDE SEQUENCE [LARGE SCALE GENOMIC DNA]</scope>
</reference>
<dbReference type="SUPFAM" id="SSF52540">
    <property type="entry name" value="P-loop containing nucleoside triphosphate hydrolases"/>
    <property type="match status" value="1"/>
</dbReference>
<keyword evidence="3" id="KW-0067">ATP-binding</keyword>
<dbReference type="GO" id="GO:0005886">
    <property type="term" value="C:plasma membrane"/>
    <property type="evidence" value="ECO:0007669"/>
    <property type="project" value="TreeGrafter"/>
</dbReference>
<dbReference type="GO" id="GO:0016887">
    <property type="term" value="F:ATP hydrolysis activity"/>
    <property type="evidence" value="ECO:0007669"/>
    <property type="project" value="TreeGrafter"/>
</dbReference>
<dbReference type="EMBL" id="BAFH01000004">
    <property type="protein sequence ID" value="GAB64189.1"/>
    <property type="molecule type" value="Genomic_DNA"/>
</dbReference>
<dbReference type="InterPro" id="IPR037257">
    <property type="entry name" value="T2SS_E_N_sf"/>
</dbReference>
<dbReference type="AlphaFoldDB" id="I3IR44"/>
<gene>
    <name evidence="5" type="ORF">KSU1_D0880</name>
</gene>
<dbReference type="InterPro" id="IPR027417">
    <property type="entry name" value="P-loop_NTPase"/>
</dbReference>
<evidence type="ECO:0000313" key="5">
    <source>
        <dbReference type="EMBL" id="GAB64189.1"/>
    </source>
</evidence>
<dbReference type="Gene3D" id="3.30.450.90">
    <property type="match status" value="1"/>
</dbReference>
<dbReference type="OrthoDB" id="244550at2"/>
<dbReference type="PANTHER" id="PTHR30258:SF1">
    <property type="entry name" value="PROTEIN TRANSPORT PROTEIN HOFB HOMOLOG"/>
    <property type="match status" value="1"/>
</dbReference>
<dbReference type="Pfam" id="PF00437">
    <property type="entry name" value="T2SSE"/>
    <property type="match status" value="1"/>
</dbReference>
<dbReference type="SUPFAM" id="SSF160246">
    <property type="entry name" value="EspE N-terminal domain-like"/>
    <property type="match status" value="1"/>
</dbReference>
<dbReference type="InterPro" id="IPR003593">
    <property type="entry name" value="AAA+_ATPase"/>
</dbReference>
<keyword evidence="6" id="KW-1185">Reference proteome</keyword>
<dbReference type="Gene3D" id="3.30.300.160">
    <property type="entry name" value="Type II secretion system, protein E, N-terminal domain"/>
    <property type="match status" value="1"/>
</dbReference>
<evidence type="ECO:0000256" key="3">
    <source>
        <dbReference type="ARBA" id="ARBA00022840"/>
    </source>
</evidence>
<dbReference type="CDD" id="cd01129">
    <property type="entry name" value="PulE-GspE-like"/>
    <property type="match status" value="1"/>
</dbReference>
<evidence type="ECO:0000256" key="1">
    <source>
        <dbReference type="ARBA" id="ARBA00006611"/>
    </source>
</evidence>
<feature type="domain" description="AAA+ ATPase" evidence="4">
    <location>
        <begin position="289"/>
        <end position="410"/>
    </location>
</feature>
<sequence length="545" mass="61131">MRQEEVDDAVQFIRSSKTLGGEDIFINLGYTVQDETAKIPDSPTGLPSIELTNVDLTPEILRSVPEDMVRRHLLVPVNNEDGMVTIALSNPPNSTVLDDIRFFIGQKVKFVMAEKDHIEGLIQRYYSNSMDLVSAGLQQTVRRSAEPVLSYDDDTIVELVNTIISDAISMNASDIHIEPLETRLRVRYRVDDFCYEVNSFEKRLQPTIISRIKVMAGLDLAEKRLPQDGRAKIQQSGIDVSIRVSTLPVIHGEGIVLRILDKSNVRKGLRTLGLLEEDYNQLSSIVAIPDGMMIISGPTGSGKTTTLYAMLNELMSPEIKIITIEDPVEYTLDGVNQIQVSAEHGRGFSRILKHILRHDPNVIMVGEMRDLESVEIAMRSSLTGHKVMSTLHTNDAPSVITRLINIGLPPFMINASVQAVIYQRLVRTLCKKCRIPFKPAEDEVLSWMRKEGEEEFDGSWYVEKDAMWFSPAGCKECNFSGYKGRTALFEIMTLNEEIKELTKKGASSMVIRKAALEQGMRAIRVDGIRKAMKGITSIYEVLRVT</sequence>
<dbReference type="FunFam" id="3.30.300.160:FF:000002">
    <property type="entry name" value="Type II secretion system protein E"/>
    <property type="match status" value="1"/>
</dbReference>
<comment type="caution">
    <text evidence="5">The sequence shown here is derived from an EMBL/GenBank/DDBJ whole genome shotgun (WGS) entry which is preliminary data.</text>
</comment>
<dbReference type="Gene3D" id="3.40.50.300">
    <property type="entry name" value="P-loop containing nucleotide triphosphate hydrolases"/>
    <property type="match status" value="1"/>
</dbReference>
<protein>
    <submittedName>
        <fullName evidence="5">Type IV fimbrial assembly protein PilB</fullName>
    </submittedName>
</protein>
<evidence type="ECO:0000259" key="4">
    <source>
        <dbReference type="SMART" id="SM00382"/>
    </source>
</evidence>
<dbReference type="PANTHER" id="PTHR30258">
    <property type="entry name" value="TYPE II SECRETION SYSTEM PROTEIN GSPE-RELATED"/>
    <property type="match status" value="1"/>
</dbReference>